<dbReference type="InterPro" id="IPR006674">
    <property type="entry name" value="HD_domain"/>
</dbReference>
<dbReference type="SUPFAM" id="SSF109604">
    <property type="entry name" value="HD-domain/PDEase-like"/>
    <property type="match status" value="2"/>
</dbReference>
<dbReference type="RefSeq" id="WP_115011156.1">
    <property type="nucleotide sequence ID" value="NZ_UGHV01000001.1"/>
</dbReference>
<dbReference type="Pfam" id="PF13023">
    <property type="entry name" value="HD_3"/>
    <property type="match status" value="1"/>
</dbReference>
<organism evidence="2 3">
    <name type="scientific">Helicobacter canis</name>
    <dbReference type="NCBI Taxonomy" id="29419"/>
    <lineage>
        <taxon>Bacteria</taxon>
        <taxon>Pseudomonadati</taxon>
        <taxon>Campylobacterota</taxon>
        <taxon>Epsilonproteobacteria</taxon>
        <taxon>Campylobacterales</taxon>
        <taxon>Helicobacteraceae</taxon>
        <taxon>Helicobacter</taxon>
    </lineage>
</organism>
<dbReference type="Proteomes" id="UP000254841">
    <property type="component" value="Unassembled WGS sequence"/>
</dbReference>
<evidence type="ECO:0000259" key="1">
    <source>
        <dbReference type="Pfam" id="PF13023"/>
    </source>
</evidence>
<gene>
    <name evidence="2" type="ORF">NCTC12410_00676</name>
</gene>
<dbReference type="EMBL" id="UGHV01000001">
    <property type="protein sequence ID" value="STO96859.1"/>
    <property type="molecule type" value="Genomic_DNA"/>
</dbReference>
<sequence length="403" mass="46838">MQTPSSLQTPRLSASLLRRIFVAASIRRWNDQACPVEFVELDKQAHKMVIAYIFAKYEEMSGKEIDWERLIEYFCFDFFERVVLTDIKPPVFHELQKLHRKELASFVTSELASDLCGYKFFSSLEHYFKHPPHNIEKRILQAAHYYASKWEFDIIYHFNPTMFDVGNIKAIIDKEVEKHYDLQGMKQVVLFKQINEIITMFGQLRFQKRWSQTPRVPATSVLGHTLVVALCAYLLSLDMPSCKQMRINHFLGGLFHDLPEILTRDIISPIKSSIAGLDEQIKQIEERAVEEKILAHLPESIRADIVYFTQNEFANRYRIEDFTHYTKDSSELFAHYNSDEYNPVCGEFLKVCDHLSAFLEARISIAHGISSHDLVQGAQGILEKRKDTQICGLDLGALFRDFI</sequence>
<dbReference type="AlphaFoldDB" id="A0A377J3E9"/>
<evidence type="ECO:0000313" key="3">
    <source>
        <dbReference type="Proteomes" id="UP000254841"/>
    </source>
</evidence>
<feature type="domain" description="HD" evidence="1">
    <location>
        <begin position="202"/>
        <end position="379"/>
    </location>
</feature>
<keyword evidence="2" id="KW-0378">Hydrolase</keyword>
<accession>A0A377J3E9</accession>
<protein>
    <submittedName>
        <fullName evidence="2">Putative HAD superfamily hydrolase</fullName>
        <ecNumber evidence="2">3.8.1.-</ecNumber>
    </submittedName>
</protein>
<name>A0A377J3E9_9HELI</name>
<evidence type="ECO:0000313" key="2">
    <source>
        <dbReference type="EMBL" id="STO96859.1"/>
    </source>
</evidence>
<dbReference type="OrthoDB" id="48898at2"/>
<reference evidence="2 3" key="1">
    <citation type="submission" date="2018-06" db="EMBL/GenBank/DDBJ databases">
        <authorList>
            <consortium name="Pathogen Informatics"/>
            <person name="Doyle S."/>
        </authorList>
    </citation>
    <scope>NUCLEOTIDE SEQUENCE [LARGE SCALE GENOMIC DNA]</scope>
    <source>
        <strain evidence="2 3">NCTC12410</strain>
    </source>
</reference>
<proteinExistence type="predicted"/>
<dbReference type="GO" id="GO:0016787">
    <property type="term" value="F:hydrolase activity"/>
    <property type="evidence" value="ECO:0007669"/>
    <property type="project" value="UniProtKB-KW"/>
</dbReference>
<dbReference type="EC" id="3.8.1.-" evidence="2"/>
<dbReference type="Gene3D" id="1.10.3210.10">
    <property type="entry name" value="Hypothetical protein af1432"/>
    <property type="match status" value="2"/>
</dbReference>